<dbReference type="EMBL" id="CP041217">
    <property type="protein sequence ID" value="QDH22952.1"/>
    <property type="molecule type" value="Genomic_DNA"/>
</dbReference>
<feature type="domain" description="AAA" evidence="9">
    <location>
        <begin position="54"/>
        <end position="199"/>
    </location>
</feature>
<dbReference type="EC" id="2.7.10.2" evidence="2"/>
<dbReference type="InterPro" id="IPR005702">
    <property type="entry name" value="Wzc-like_C"/>
</dbReference>
<organism evidence="10 11">
    <name type="scientific">Saccharibacillus brassicae</name>
    <dbReference type="NCBI Taxonomy" id="2583377"/>
    <lineage>
        <taxon>Bacteria</taxon>
        <taxon>Bacillati</taxon>
        <taxon>Bacillota</taxon>
        <taxon>Bacilli</taxon>
        <taxon>Bacillales</taxon>
        <taxon>Paenibacillaceae</taxon>
        <taxon>Saccharibacillus</taxon>
    </lineage>
</organism>
<dbReference type="GO" id="GO:0004715">
    <property type="term" value="F:non-membrane spanning protein tyrosine kinase activity"/>
    <property type="evidence" value="ECO:0007669"/>
    <property type="project" value="UniProtKB-EC"/>
</dbReference>
<evidence type="ECO:0000256" key="5">
    <source>
        <dbReference type="ARBA" id="ARBA00022777"/>
    </source>
</evidence>
<dbReference type="OrthoDB" id="9794577at2"/>
<dbReference type="KEGG" id="saca:FFV09_20100"/>
<name>A0A4Y6UYW9_SACBS</name>
<dbReference type="Pfam" id="PF13614">
    <property type="entry name" value="AAA_31"/>
    <property type="match status" value="1"/>
</dbReference>
<gene>
    <name evidence="10" type="ORF">FFV09_20100</name>
</gene>
<dbReference type="GO" id="GO:0042802">
    <property type="term" value="F:identical protein binding"/>
    <property type="evidence" value="ECO:0007669"/>
    <property type="project" value="UniProtKB-ARBA"/>
</dbReference>
<comment type="catalytic activity">
    <reaction evidence="8">
        <text>L-tyrosyl-[protein] + ATP = O-phospho-L-tyrosyl-[protein] + ADP + H(+)</text>
        <dbReference type="Rhea" id="RHEA:10596"/>
        <dbReference type="Rhea" id="RHEA-COMP:10136"/>
        <dbReference type="Rhea" id="RHEA-COMP:20101"/>
        <dbReference type="ChEBI" id="CHEBI:15378"/>
        <dbReference type="ChEBI" id="CHEBI:30616"/>
        <dbReference type="ChEBI" id="CHEBI:46858"/>
        <dbReference type="ChEBI" id="CHEBI:61978"/>
        <dbReference type="ChEBI" id="CHEBI:456216"/>
        <dbReference type="EC" id="2.7.10.2"/>
    </reaction>
</comment>
<evidence type="ECO:0000313" key="10">
    <source>
        <dbReference type="EMBL" id="QDH22952.1"/>
    </source>
</evidence>
<dbReference type="SUPFAM" id="SSF52540">
    <property type="entry name" value="P-loop containing nucleoside triphosphate hydrolases"/>
    <property type="match status" value="1"/>
</dbReference>
<evidence type="ECO:0000256" key="2">
    <source>
        <dbReference type="ARBA" id="ARBA00011903"/>
    </source>
</evidence>
<evidence type="ECO:0000256" key="6">
    <source>
        <dbReference type="ARBA" id="ARBA00022840"/>
    </source>
</evidence>
<evidence type="ECO:0000256" key="7">
    <source>
        <dbReference type="ARBA" id="ARBA00023137"/>
    </source>
</evidence>
<evidence type="ECO:0000259" key="9">
    <source>
        <dbReference type="Pfam" id="PF13614"/>
    </source>
</evidence>
<dbReference type="FunFam" id="3.40.50.300:FF:000527">
    <property type="entry name" value="Tyrosine-protein kinase etk"/>
    <property type="match status" value="1"/>
</dbReference>
<dbReference type="CDD" id="cd05387">
    <property type="entry name" value="BY-kinase"/>
    <property type="match status" value="1"/>
</dbReference>
<accession>A0A4Y6UYW9</accession>
<keyword evidence="7" id="KW-0829">Tyrosine-protein kinase</keyword>
<dbReference type="GO" id="GO:0005524">
    <property type="term" value="F:ATP binding"/>
    <property type="evidence" value="ECO:0007669"/>
    <property type="project" value="UniProtKB-KW"/>
</dbReference>
<evidence type="ECO:0000256" key="3">
    <source>
        <dbReference type="ARBA" id="ARBA00022679"/>
    </source>
</evidence>
<comment type="similarity">
    <text evidence="1">Belongs to the CpsD/CapB family.</text>
</comment>
<sequence length="213" mass="22515">MTRAMSSGGYLVANKNAGAEASESYRTLRTNIRFSTMGRSSKILLVTSAGSKEGKTTTATNLAVSYSQENKKVLLIDGDLRHPSLQHVFPRSNKRGLTDVLSGQCGLEAAVSTTAIPNLSVLTAGTLPPNPSEILGSDRMQALLSEVAGYYDVVLIDSPAALDVSDAQILGTLSDGVVLVAHQGKVTKEQLKKVKRGMDHVNAHILGVVLNKA</sequence>
<dbReference type="RefSeq" id="WP_141449490.1">
    <property type="nucleotide sequence ID" value="NZ_CBCSAZ010000004.1"/>
</dbReference>
<protein>
    <recommendedName>
        <fullName evidence="2">non-specific protein-tyrosine kinase</fullName>
        <ecNumber evidence="2">2.7.10.2</ecNumber>
    </recommendedName>
</protein>
<dbReference type="InterPro" id="IPR050445">
    <property type="entry name" value="Bact_polysacc_biosynth/exp"/>
</dbReference>
<dbReference type="PANTHER" id="PTHR32309:SF13">
    <property type="entry name" value="FERRIC ENTEROBACTIN TRANSPORT PROTEIN FEPE"/>
    <property type="match status" value="1"/>
</dbReference>
<dbReference type="PANTHER" id="PTHR32309">
    <property type="entry name" value="TYROSINE-PROTEIN KINASE"/>
    <property type="match status" value="1"/>
</dbReference>
<reference evidence="10 11" key="1">
    <citation type="submission" date="2019-06" db="EMBL/GenBank/DDBJ databases">
        <title>Saccharibacillus brassicae sp. nov., an endophytic bacterium isolated from Chinese cabbage seeds (Brassica pekinensis).</title>
        <authorList>
            <person name="Jiang L."/>
            <person name="Lee J."/>
            <person name="Kim S.W."/>
        </authorList>
    </citation>
    <scope>NUCLEOTIDE SEQUENCE [LARGE SCALE GENOMIC DNA]</scope>
    <source>
        <strain evidence="11">KCTC 43072 / ATSA2</strain>
    </source>
</reference>
<dbReference type="InterPro" id="IPR025669">
    <property type="entry name" value="AAA_dom"/>
</dbReference>
<proteinExistence type="inferred from homology"/>
<dbReference type="GO" id="GO:0005886">
    <property type="term" value="C:plasma membrane"/>
    <property type="evidence" value="ECO:0007669"/>
    <property type="project" value="UniProtKB-ARBA"/>
</dbReference>
<dbReference type="Proteomes" id="UP000316968">
    <property type="component" value="Chromosome"/>
</dbReference>
<dbReference type="InterPro" id="IPR027417">
    <property type="entry name" value="P-loop_NTPase"/>
</dbReference>
<keyword evidence="4" id="KW-0547">Nucleotide-binding</keyword>
<dbReference type="NCBIfam" id="TIGR01007">
    <property type="entry name" value="eps_fam"/>
    <property type="match status" value="1"/>
</dbReference>
<keyword evidence="11" id="KW-1185">Reference proteome</keyword>
<evidence type="ECO:0000256" key="1">
    <source>
        <dbReference type="ARBA" id="ARBA00007316"/>
    </source>
</evidence>
<evidence type="ECO:0000256" key="8">
    <source>
        <dbReference type="ARBA" id="ARBA00051245"/>
    </source>
</evidence>
<dbReference type="Gene3D" id="3.40.50.300">
    <property type="entry name" value="P-loop containing nucleotide triphosphate hydrolases"/>
    <property type="match status" value="1"/>
</dbReference>
<keyword evidence="5 10" id="KW-0418">Kinase</keyword>
<evidence type="ECO:0000256" key="4">
    <source>
        <dbReference type="ARBA" id="ARBA00022741"/>
    </source>
</evidence>
<evidence type="ECO:0000313" key="11">
    <source>
        <dbReference type="Proteomes" id="UP000316968"/>
    </source>
</evidence>
<keyword evidence="3" id="KW-0808">Transferase</keyword>
<keyword evidence="6" id="KW-0067">ATP-binding</keyword>
<dbReference type="AlphaFoldDB" id="A0A4Y6UYW9"/>